<dbReference type="EMBL" id="JAODYH010000005">
    <property type="protein sequence ID" value="MCT9811346.1"/>
    <property type="molecule type" value="Genomic_DNA"/>
</dbReference>
<evidence type="ECO:0000256" key="1">
    <source>
        <dbReference type="ARBA" id="ARBA00022908"/>
    </source>
</evidence>
<evidence type="ECO:0000259" key="3">
    <source>
        <dbReference type="PROSITE" id="PS51898"/>
    </source>
</evidence>
<keyword evidence="2" id="KW-0233">DNA recombination</keyword>
<keyword evidence="1" id="KW-0229">DNA integration</keyword>
<dbReference type="InterPro" id="IPR050090">
    <property type="entry name" value="Tyrosine_recombinase_XerCD"/>
</dbReference>
<evidence type="ECO:0000313" key="4">
    <source>
        <dbReference type="EMBL" id="MCT9811346.1"/>
    </source>
</evidence>
<reference evidence="4 5" key="1">
    <citation type="submission" date="2022-09" db="EMBL/GenBank/DDBJ databases">
        <title>Draft genome of isolate Be4.</title>
        <authorList>
            <person name="Sanchez-Castro I."/>
            <person name="Martinez-Rodriguez P."/>
            <person name="Descostes M."/>
            <person name="Merroun M."/>
        </authorList>
    </citation>
    <scope>NUCLEOTIDE SEQUENCE [LARGE SCALE GENOMIC DNA]</scope>
    <source>
        <strain evidence="4 5">Be4</strain>
    </source>
</reference>
<comment type="caution">
    <text evidence="4">The sequence shown here is derived from an EMBL/GenBank/DDBJ whole genome shotgun (WGS) entry which is preliminary data.</text>
</comment>
<dbReference type="SUPFAM" id="SSF56349">
    <property type="entry name" value="DNA breaking-rejoining enzymes"/>
    <property type="match status" value="1"/>
</dbReference>
<name>A0ABT2PLI6_9BURK</name>
<gene>
    <name evidence="4" type="ORF">N0K08_11920</name>
</gene>
<dbReference type="Gene3D" id="1.10.443.10">
    <property type="entry name" value="Intergrase catalytic core"/>
    <property type="match status" value="1"/>
</dbReference>
<dbReference type="PANTHER" id="PTHR30349:SF90">
    <property type="entry name" value="TYROSINE RECOMBINASE XERD"/>
    <property type="match status" value="1"/>
</dbReference>
<dbReference type="InterPro" id="IPR013762">
    <property type="entry name" value="Integrase-like_cat_sf"/>
</dbReference>
<sequence>MQELWIRGLSRRTRGGTLGTYAGYLTHLLRFCYRGRVDFHELNDAAIHRFTLGLRGKLLEPVGQRRRDDNTVRAICSLCLEFLNWLGQFRRDPDFIGVNGRIRAERRESPWHDSRPGGRGARKSWYWHHASIPLPDPYHRRLPISSEAIEKLRVAAVRCSSSVHQRVRRLAMLTTLEVTGGRRVEVVSLRVEDVLSAAREKSGDLRLLTVKRRGGKEDHRFVPVSAADINFLVNFIRVNRRAIIRRTIKSENDHGYVFVNSVTGMPLNANTITQEISLLAKAAELISVTCAHMFRHRYITKIFIQLIEQHNIEHKDDLRKLLMSGTALKQKLMEWSGHRNMASLDHYVDLAFEEISHIRASIGKLITRRELEGVQDALRDMAIEAENGTLIVDPARLRALASTLAATSSTATDK</sequence>
<evidence type="ECO:0000313" key="5">
    <source>
        <dbReference type="Proteomes" id="UP001525968"/>
    </source>
</evidence>
<dbReference type="Pfam" id="PF00589">
    <property type="entry name" value="Phage_integrase"/>
    <property type="match status" value="1"/>
</dbReference>
<dbReference type="PROSITE" id="PS51898">
    <property type="entry name" value="TYR_RECOMBINASE"/>
    <property type="match status" value="1"/>
</dbReference>
<keyword evidence="5" id="KW-1185">Reference proteome</keyword>
<accession>A0ABT2PLI6</accession>
<dbReference type="InterPro" id="IPR002104">
    <property type="entry name" value="Integrase_catalytic"/>
</dbReference>
<proteinExistence type="predicted"/>
<feature type="domain" description="Tyr recombinase" evidence="3">
    <location>
        <begin position="139"/>
        <end position="360"/>
    </location>
</feature>
<dbReference type="InterPro" id="IPR011010">
    <property type="entry name" value="DNA_brk_join_enz"/>
</dbReference>
<dbReference type="PANTHER" id="PTHR30349">
    <property type="entry name" value="PHAGE INTEGRASE-RELATED"/>
    <property type="match status" value="1"/>
</dbReference>
<evidence type="ECO:0000256" key="2">
    <source>
        <dbReference type="ARBA" id="ARBA00023172"/>
    </source>
</evidence>
<dbReference type="Proteomes" id="UP001525968">
    <property type="component" value="Unassembled WGS sequence"/>
</dbReference>
<dbReference type="CDD" id="cd00397">
    <property type="entry name" value="DNA_BRE_C"/>
    <property type="match status" value="1"/>
</dbReference>
<protein>
    <submittedName>
        <fullName evidence="4">Tyrosine-type recombinase/integrase</fullName>
    </submittedName>
</protein>
<dbReference type="RefSeq" id="WP_261500887.1">
    <property type="nucleotide sequence ID" value="NZ_JAODYH010000005.1"/>
</dbReference>
<organism evidence="4 5">
    <name type="scientific">Acidovorax bellezanensis</name>
    <dbReference type="NCBI Taxonomy" id="2976702"/>
    <lineage>
        <taxon>Bacteria</taxon>
        <taxon>Pseudomonadati</taxon>
        <taxon>Pseudomonadota</taxon>
        <taxon>Betaproteobacteria</taxon>
        <taxon>Burkholderiales</taxon>
        <taxon>Comamonadaceae</taxon>
        <taxon>Acidovorax</taxon>
    </lineage>
</organism>